<dbReference type="GO" id="GO:0034755">
    <property type="term" value="P:iron ion transmembrane transport"/>
    <property type="evidence" value="ECO:0007669"/>
    <property type="project" value="TreeGrafter"/>
</dbReference>
<keyword evidence="4 7" id="KW-1133">Transmembrane helix</keyword>
<keyword evidence="2" id="KW-0813">Transport</keyword>
<feature type="compositionally biased region" description="Low complexity" evidence="6">
    <location>
        <begin position="593"/>
        <end position="602"/>
    </location>
</feature>
<evidence type="ECO:0000256" key="6">
    <source>
        <dbReference type="SAM" id="MobiDB-lite"/>
    </source>
</evidence>
<evidence type="ECO:0000256" key="3">
    <source>
        <dbReference type="ARBA" id="ARBA00022692"/>
    </source>
</evidence>
<evidence type="ECO:0000256" key="1">
    <source>
        <dbReference type="ARBA" id="ARBA00004141"/>
    </source>
</evidence>
<protein>
    <submittedName>
        <fullName evidence="8">Uncharacterized protein</fullName>
    </submittedName>
</protein>
<dbReference type="Proteomes" id="UP000019132">
    <property type="component" value="Unassembled WGS sequence"/>
</dbReference>
<feature type="transmembrane region" description="Helical" evidence="7">
    <location>
        <begin position="75"/>
        <end position="97"/>
    </location>
</feature>
<dbReference type="GO" id="GO:0005384">
    <property type="term" value="F:manganese ion transmembrane transporter activity"/>
    <property type="evidence" value="ECO:0007669"/>
    <property type="project" value="TreeGrafter"/>
</dbReference>
<evidence type="ECO:0000256" key="7">
    <source>
        <dbReference type="SAM" id="Phobius"/>
    </source>
</evidence>
<dbReference type="GO" id="GO:0005886">
    <property type="term" value="C:plasma membrane"/>
    <property type="evidence" value="ECO:0007669"/>
    <property type="project" value="TreeGrafter"/>
</dbReference>
<evidence type="ECO:0000256" key="2">
    <source>
        <dbReference type="ARBA" id="ARBA00022448"/>
    </source>
</evidence>
<evidence type="ECO:0000313" key="9">
    <source>
        <dbReference type="Proteomes" id="UP000019132"/>
    </source>
</evidence>
<dbReference type="InParanoid" id="K3W5H5"/>
<dbReference type="HOGENOM" id="CLU_020088_5_1_1"/>
<reference evidence="9" key="2">
    <citation type="submission" date="2010-04" db="EMBL/GenBank/DDBJ databases">
        <authorList>
            <person name="Buell R."/>
            <person name="Hamilton J."/>
            <person name="Hostetler J."/>
        </authorList>
    </citation>
    <scope>NUCLEOTIDE SEQUENCE [LARGE SCALE GENOMIC DNA]</scope>
    <source>
        <strain evidence="9">DAOM:BR144</strain>
    </source>
</reference>
<name>K3W5H5_GLOUD</name>
<reference evidence="9" key="1">
    <citation type="journal article" date="2010" name="Genome Biol.">
        <title>Genome sequence of the necrotrophic plant pathogen Pythium ultimum reveals original pathogenicity mechanisms and effector repertoire.</title>
        <authorList>
            <person name="Levesque C.A."/>
            <person name="Brouwer H."/>
            <person name="Cano L."/>
            <person name="Hamilton J.P."/>
            <person name="Holt C."/>
            <person name="Huitema E."/>
            <person name="Raffaele S."/>
            <person name="Robideau G.P."/>
            <person name="Thines M."/>
            <person name="Win J."/>
            <person name="Zerillo M.M."/>
            <person name="Beakes G.W."/>
            <person name="Boore J.L."/>
            <person name="Busam D."/>
            <person name="Dumas B."/>
            <person name="Ferriera S."/>
            <person name="Fuerstenberg S.I."/>
            <person name="Gachon C.M."/>
            <person name="Gaulin E."/>
            <person name="Govers F."/>
            <person name="Grenville-Briggs L."/>
            <person name="Horner N."/>
            <person name="Hostetler J."/>
            <person name="Jiang R.H."/>
            <person name="Johnson J."/>
            <person name="Krajaejun T."/>
            <person name="Lin H."/>
            <person name="Meijer H.J."/>
            <person name="Moore B."/>
            <person name="Morris P."/>
            <person name="Phuntmart V."/>
            <person name="Puiu D."/>
            <person name="Shetty J."/>
            <person name="Stajich J.E."/>
            <person name="Tripathy S."/>
            <person name="Wawra S."/>
            <person name="van West P."/>
            <person name="Whitty B.R."/>
            <person name="Coutinho P.M."/>
            <person name="Henrissat B."/>
            <person name="Martin F."/>
            <person name="Thomas P.D."/>
            <person name="Tyler B.M."/>
            <person name="De Vries R.P."/>
            <person name="Kamoun S."/>
            <person name="Yandell M."/>
            <person name="Tisserat N."/>
            <person name="Buell C.R."/>
        </authorList>
    </citation>
    <scope>NUCLEOTIDE SEQUENCE</scope>
    <source>
        <strain evidence="9">DAOM:BR144</strain>
    </source>
</reference>
<dbReference type="NCBIfam" id="TIGR01197">
    <property type="entry name" value="nramp"/>
    <property type="match status" value="1"/>
</dbReference>
<evidence type="ECO:0000256" key="4">
    <source>
        <dbReference type="ARBA" id="ARBA00022989"/>
    </source>
</evidence>
<dbReference type="FunCoup" id="K3W5H5">
    <property type="interactions" value="39"/>
</dbReference>
<comment type="subcellular location">
    <subcellularLocation>
        <location evidence="1">Membrane</location>
        <topology evidence="1">Multi-pass membrane protein</topology>
    </subcellularLocation>
</comment>
<dbReference type="PANTHER" id="PTHR11706:SF33">
    <property type="entry name" value="NATURAL RESISTANCE-ASSOCIATED MACROPHAGE PROTEIN 2"/>
    <property type="match status" value="1"/>
</dbReference>
<evidence type="ECO:0000313" key="8">
    <source>
        <dbReference type="EnsemblProtists" id="PYU1_T000216"/>
    </source>
</evidence>
<accession>K3W5H5</accession>
<feature type="region of interest" description="Disordered" evidence="6">
    <location>
        <begin position="576"/>
        <end position="621"/>
    </location>
</feature>
<reference evidence="8" key="3">
    <citation type="submission" date="2015-02" db="UniProtKB">
        <authorList>
            <consortium name="EnsemblProtists"/>
        </authorList>
    </citation>
    <scope>IDENTIFICATION</scope>
    <source>
        <strain evidence="8">DAOM BR144</strain>
    </source>
</reference>
<keyword evidence="5 7" id="KW-0472">Membrane</keyword>
<dbReference type="PRINTS" id="PR00447">
    <property type="entry name" value="NATRESASSCMP"/>
</dbReference>
<evidence type="ECO:0000256" key="5">
    <source>
        <dbReference type="ARBA" id="ARBA00023136"/>
    </source>
</evidence>
<dbReference type="VEuPathDB" id="FungiDB:PYU1_G000216"/>
<dbReference type="EnsemblProtists" id="PYU1_T000216">
    <property type="protein sequence ID" value="PYU1_T000216"/>
    <property type="gene ID" value="PYU1_G000216"/>
</dbReference>
<feature type="transmembrane region" description="Helical" evidence="7">
    <location>
        <begin position="477"/>
        <end position="501"/>
    </location>
</feature>
<dbReference type="STRING" id="431595.K3W5H5"/>
<feature type="transmembrane region" description="Helical" evidence="7">
    <location>
        <begin position="181"/>
        <end position="205"/>
    </location>
</feature>
<keyword evidence="9" id="KW-1185">Reference proteome</keyword>
<feature type="transmembrane region" description="Helical" evidence="7">
    <location>
        <begin position="440"/>
        <end position="457"/>
    </location>
</feature>
<organism evidence="8 9">
    <name type="scientific">Globisporangium ultimum (strain ATCC 200006 / CBS 805.95 / DAOM BR144)</name>
    <name type="common">Pythium ultimum</name>
    <dbReference type="NCBI Taxonomy" id="431595"/>
    <lineage>
        <taxon>Eukaryota</taxon>
        <taxon>Sar</taxon>
        <taxon>Stramenopiles</taxon>
        <taxon>Oomycota</taxon>
        <taxon>Peronosporomycetes</taxon>
        <taxon>Pythiales</taxon>
        <taxon>Pythiaceae</taxon>
        <taxon>Globisporangium</taxon>
    </lineage>
</organism>
<dbReference type="Pfam" id="PF01566">
    <property type="entry name" value="Nramp"/>
    <property type="match status" value="2"/>
</dbReference>
<feature type="compositionally biased region" description="Basic and acidic residues" evidence="6">
    <location>
        <begin position="611"/>
        <end position="621"/>
    </location>
</feature>
<dbReference type="EMBL" id="GL376636">
    <property type="status" value="NOT_ANNOTATED_CDS"/>
    <property type="molecule type" value="Genomic_DNA"/>
</dbReference>
<keyword evidence="3 7" id="KW-0812">Transmembrane</keyword>
<sequence>MRSHEQDEDTPGAAYEPLAAPLLSGNSTSNGGSVSFSWSKFWAYTGPGWLMSMAYLDPGNLEADLQSGAYTRYDLLYVVLLSTLAGGFYQVLAARLGACTGKHLAQLCRSEYPRPVSLALWIMTELAIIGSDIQEVLGSAIAFEILFNFPLWVGCLLTGLDTFTFLALHRADAKGGNSTRYLEMFFMVIISTMCVCFFVDFSVSAPSGLEILKGVFEPRMKEQNVMQAVATLGSIIMPHNIFLHSALVQARRINPANTKAVREANYYFSLEAAAALFVSFLINSAVICVFASSFYSSECALLSTSSVSSIADKDIQTSCIPVHAALISGSPIYDAFSGDVCKFEGDAAIPGHCTPCYVDGHSDAMSGGVGGTPTAGYCQEIGLAEAGEAVREALGGYAKVVWAIGLLASGQASTMTGTYAGQFVMEGFLDIRIDAWKRVALTRGVALIPAVLVAVISQNQQFKSDRFNELLNVLQSVQLPFALIPLLAFTSNAGIMGWSFVNAKCIATALLLGTCLLCGVNYALVYHILQKNLPDDMSTPTLIVLFAIALFYVALLLYLVLFYPSDEIDMEETAADDDAWSGGTPTIMKKRGASSVSSTTAASDDDNALPSDRRSLLAHEV</sequence>
<proteinExistence type="predicted"/>
<feature type="transmembrane region" description="Helical" evidence="7">
    <location>
        <begin position="541"/>
        <end position="563"/>
    </location>
</feature>
<dbReference type="PANTHER" id="PTHR11706">
    <property type="entry name" value="SOLUTE CARRIER PROTEIN FAMILY 11 MEMBER"/>
    <property type="match status" value="1"/>
</dbReference>
<dbReference type="NCBIfam" id="NF037982">
    <property type="entry name" value="Nramp_1"/>
    <property type="match status" value="1"/>
</dbReference>
<dbReference type="InterPro" id="IPR001046">
    <property type="entry name" value="NRAMP_fam"/>
</dbReference>
<feature type="transmembrane region" description="Helical" evidence="7">
    <location>
        <begin position="268"/>
        <end position="295"/>
    </location>
</feature>
<feature type="transmembrane region" description="Helical" evidence="7">
    <location>
        <begin position="508"/>
        <end position="529"/>
    </location>
</feature>
<dbReference type="OMA" id="AQNCKKH"/>
<dbReference type="AlphaFoldDB" id="K3W5H5"/>
<dbReference type="eggNOG" id="KOG1291">
    <property type="taxonomic scope" value="Eukaryota"/>
</dbReference>
<feature type="transmembrane region" description="Helical" evidence="7">
    <location>
        <begin position="149"/>
        <end position="169"/>
    </location>
</feature>
<dbReference type="GO" id="GO:0015086">
    <property type="term" value="F:cadmium ion transmembrane transporter activity"/>
    <property type="evidence" value="ECO:0007669"/>
    <property type="project" value="TreeGrafter"/>
</dbReference>